<dbReference type="HOGENOM" id="CLU_133318_0_0_6"/>
<reference evidence="2 3" key="1">
    <citation type="submission" date="2013-02" db="EMBL/GenBank/DDBJ databases">
        <title>The Genome Sequence of Acinetobacter gerneri CIP 107464.</title>
        <authorList>
            <consortium name="The Broad Institute Genome Sequencing Platform"/>
            <consortium name="The Broad Institute Genome Sequencing Center for Infectious Disease"/>
            <person name="Cerqueira G."/>
            <person name="Feldgarden M."/>
            <person name="Courvalin P."/>
            <person name="Perichon B."/>
            <person name="Grillot-Courvalin C."/>
            <person name="Clermont D."/>
            <person name="Rocha E."/>
            <person name="Yoon E.-J."/>
            <person name="Nemec A."/>
            <person name="Walker B."/>
            <person name="Young S.K."/>
            <person name="Zeng Q."/>
            <person name="Gargeya S."/>
            <person name="Fitzgerald M."/>
            <person name="Haas B."/>
            <person name="Abouelleil A."/>
            <person name="Alvarado L."/>
            <person name="Arachchi H.M."/>
            <person name="Berlin A.M."/>
            <person name="Chapman S.B."/>
            <person name="Dewar J."/>
            <person name="Goldberg J."/>
            <person name="Griggs A."/>
            <person name="Gujja S."/>
            <person name="Hansen M."/>
            <person name="Howarth C."/>
            <person name="Imamovic A."/>
            <person name="Larimer J."/>
            <person name="McCowan C."/>
            <person name="Murphy C."/>
            <person name="Neiman D."/>
            <person name="Pearson M."/>
            <person name="Priest M."/>
            <person name="Roberts A."/>
            <person name="Saif S."/>
            <person name="Shea T."/>
            <person name="Sisk P."/>
            <person name="Sykes S."/>
            <person name="Wortman J."/>
            <person name="Nusbaum C."/>
            <person name="Birren B."/>
        </authorList>
    </citation>
    <scope>NUCLEOTIDE SEQUENCE [LARGE SCALE GENOMIC DNA]</scope>
    <source>
        <strain evidence="2 3">CIP 107464</strain>
    </source>
</reference>
<dbReference type="InterPro" id="IPR018958">
    <property type="entry name" value="Knr4/Smi1-like_dom"/>
</dbReference>
<feature type="domain" description="Knr4/Smi1-like" evidence="1">
    <location>
        <begin position="15"/>
        <end position="151"/>
    </location>
</feature>
<dbReference type="InterPro" id="IPR037883">
    <property type="entry name" value="Knr4/Smi1-like_sf"/>
</dbReference>
<gene>
    <name evidence="2" type="ORF">F960_00302</name>
</gene>
<keyword evidence="3" id="KW-1185">Reference proteome</keyword>
<dbReference type="SUPFAM" id="SSF160631">
    <property type="entry name" value="SMI1/KNR4-like"/>
    <property type="match status" value="1"/>
</dbReference>
<dbReference type="RefSeq" id="WP_004845496.1">
    <property type="nucleotide sequence ID" value="NZ_ASYY01000035.1"/>
</dbReference>
<sequence>MNAITIISDYGEVNIDVIRDFENSKQVEFPKKYVDLISKYNGLSFIESWFNYINYDGEIDEASFSFLAYGNPIGSSSIESSQDFDIYSYNKIINFGTVGNGDYISFDYRSDLFSKDPQIVMLLHDKYVEDEDGNLKMKIIKIADNFNNFLDMLHS</sequence>
<comment type="caution">
    <text evidence="2">The sequence shown here is derived from an EMBL/GenBank/DDBJ whole genome shotgun (WGS) entry which is preliminary data.</text>
</comment>
<dbReference type="EMBL" id="APPN01000024">
    <property type="protein sequence ID" value="ENV35466.1"/>
    <property type="molecule type" value="Genomic_DNA"/>
</dbReference>
<dbReference type="Gene3D" id="3.40.1580.10">
    <property type="entry name" value="SMI1/KNR4-like"/>
    <property type="match status" value="1"/>
</dbReference>
<evidence type="ECO:0000313" key="3">
    <source>
        <dbReference type="Proteomes" id="UP000013117"/>
    </source>
</evidence>
<dbReference type="STRING" id="202952.GCA_000747725_00351"/>
<dbReference type="GeneID" id="84207740"/>
<accession>N8YFK1</accession>
<protein>
    <recommendedName>
        <fullName evidence="1">Knr4/Smi1-like domain-containing protein</fullName>
    </recommendedName>
</protein>
<dbReference type="AlphaFoldDB" id="N8YFK1"/>
<name>N8YFK1_9GAMM</name>
<organism evidence="2 3">
    <name type="scientific">Acinetobacter gerneri DSM 14967 = CIP 107464 = MTCC 9824</name>
    <dbReference type="NCBI Taxonomy" id="1120926"/>
    <lineage>
        <taxon>Bacteria</taxon>
        <taxon>Pseudomonadati</taxon>
        <taxon>Pseudomonadota</taxon>
        <taxon>Gammaproteobacteria</taxon>
        <taxon>Moraxellales</taxon>
        <taxon>Moraxellaceae</taxon>
        <taxon>Acinetobacter</taxon>
    </lineage>
</organism>
<evidence type="ECO:0000313" key="2">
    <source>
        <dbReference type="EMBL" id="ENV35466.1"/>
    </source>
</evidence>
<evidence type="ECO:0000259" key="1">
    <source>
        <dbReference type="Pfam" id="PF09346"/>
    </source>
</evidence>
<dbReference type="OrthoDB" id="1149162at2"/>
<dbReference type="Proteomes" id="UP000013117">
    <property type="component" value="Unassembled WGS sequence"/>
</dbReference>
<proteinExistence type="predicted"/>
<dbReference type="Pfam" id="PF09346">
    <property type="entry name" value="SMI1_KNR4"/>
    <property type="match status" value="1"/>
</dbReference>